<dbReference type="EMBL" id="JAMYZZ010000011">
    <property type="protein sequence ID" value="MCP1258575.1"/>
    <property type="molecule type" value="Genomic_DNA"/>
</dbReference>
<dbReference type="RefSeq" id="WP_253543985.1">
    <property type="nucleotide sequence ID" value="NZ_JAMYZY010000023.1"/>
</dbReference>
<gene>
    <name evidence="1" type="ORF">NKW50_08215</name>
</gene>
<proteinExistence type="predicted"/>
<evidence type="ECO:0000313" key="2">
    <source>
        <dbReference type="Proteomes" id="UP001523528"/>
    </source>
</evidence>
<keyword evidence="2" id="KW-1185">Reference proteome</keyword>
<dbReference type="Proteomes" id="UP001523528">
    <property type="component" value="Unassembled WGS sequence"/>
</dbReference>
<evidence type="ECO:0000313" key="1">
    <source>
        <dbReference type="EMBL" id="MCP1258575.1"/>
    </source>
</evidence>
<sequence length="307" mass="30684">MSLTLTNIETAIGSIGRLSASAPVQIGSLVLTGMEVPDRIRDGGQQQVVVHRLPGGGRVLDAIGNDPSRLELEGRFLGPTAFARSQMLKQMRIAGQPVAFSGAGLTLTVKIAEFSCDYQQKGVVIPYRLVLEQPAQNVAASGTSTSSLSSLIGDDAANAISGITDSLNDVATIAGNITGELGSVVGQVTPIANMVGAGGVFAGIQSDLTTANGLSGAAVNLASVPTGAASLVSSLEGAGSGLTTALSQTGANLEGVSLNGAAGLSTLTQNAELHTTAAQSGALVNRAYANTITATDGTQNGPLVSAW</sequence>
<evidence type="ECO:0008006" key="3">
    <source>
        <dbReference type="Google" id="ProtNLM"/>
    </source>
</evidence>
<comment type="caution">
    <text evidence="1">The sequence shown here is derived from an EMBL/GenBank/DDBJ whole genome shotgun (WGS) entry which is preliminary data.</text>
</comment>
<reference evidence="1 2" key="1">
    <citation type="submission" date="2022-06" db="EMBL/GenBank/DDBJ databases">
        <title>Acetobacer genomes from food samples.</title>
        <authorList>
            <person name="Sombolestani A."/>
        </authorList>
    </citation>
    <scope>NUCLEOTIDE SEQUENCE [LARGE SCALE GENOMIC DNA]</scope>
    <source>
        <strain evidence="1 2">R-83285</strain>
    </source>
</reference>
<protein>
    <recommendedName>
        <fullName evidence="3">Phage protein</fullName>
    </recommendedName>
</protein>
<accession>A0ABT1F064</accession>
<name>A0ABT1F064_9PROT</name>
<organism evidence="1 2">
    <name type="scientific">Acetobacter lambici</name>
    <dbReference type="NCBI Taxonomy" id="1332824"/>
    <lineage>
        <taxon>Bacteria</taxon>
        <taxon>Pseudomonadati</taxon>
        <taxon>Pseudomonadota</taxon>
        <taxon>Alphaproteobacteria</taxon>
        <taxon>Acetobacterales</taxon>
        <taxon>Acetobacteraceae</taxon>
        <taxon>Acetobacter</taxon>
    </lineage>
</organism>